<evidence type="ECO:0000313" key="14">
    <source>
        <dbReference type="EMBL" id="OUQ05299.1"/>
    </source>
</evidence>
<reference evidence="13" key="4">
    <citation type="submission" date="2021-09" db="EMBL/GenBank/DDBJ databases">
        <authorList>
            <person name="Gilroy R."/>
        </authorList>
    </citation>
    <scope>NUCLEOTIDE SEQUENCE</scope>
    <source>
        <strain evidence="13">CHK193-16274</strain>
    </source>
</reference>
<dbReference type="SMART" id="SM00963">
    <property type="entry name" value="SRP54_N"/>
    <property type="match status" value="1"/>
</dbReference>
<dbReference type="Proteomes" id="UP000196258">
    <property type="component" value="Unassembled WGS sequence"/>
</dbReference>
<feature type="region of interest" description="Disordered" evidence="11">
    <location>
        <begin position="432"/>
        <end position="465"/>
    </location>
</feature>
<dbReference type="NCBIfam" id="TIGR00959">
    <property type="entry name" value="ffh"/>
    <property type="match status" value="1"/>
</dbReference>
<comment type="domain">
    <text evidence="10">Composed of three domains: the N-terminal N domain, which is responsible for interactions with the ribosome, the central G domain, which binds GTP, and the C-terminal M domain, which binds the RNA and the signal sequence of the RNC.</text>
</comment>
<keyword evidence="4 10" id="KW-0378">Hydrolase</keyword>
<dbReference type="InterPro" id="IPR004125">
    <property type="entry name" value="Signal_recog_particle_SRP54_M"/>
</dbReference>
<evidence type="ECO:0000256" key="8">
    <source>
        <dbReference type="ARBA" id="ARBA00023274"/>
    </source>
</evidence>
<dbReference type="HAMAP" id="MF_00306">
    <property type="entry name" value="SRP54"/>
    <property type="match status" value="1"/>
</dbReference>
<sequence length="465" mass="51460">MAFDSLSERLQGTLKKVSGQGRLTEKNMEEMLSEIRLALLEADVNFQVVKEFIAATKEKALGQDVLGSLKPGQVVVKIVHDELVELLGTTVATIDYNKKPTVIMMVGLQGSGKTTTAGKIANLISKKNGKKPLLVAADIYRPAAVDQLKTLGEQLNIPVYEKGTSQSAESIVEEAMRFARENNNDVIIIDTAGRLHIDEPLMQELSNIKEIAHPHEILLVVDALTGQDIVNVASSFNEQLNITGAVLTKLDGDSRGGGALSIRHITHVPIKFIGTGEKLDAIDLFYPDRMADRILGMGDVVSLVEKVQDVYDEKDTMKVYKRMQSGQFGLDDMLSQMQQLRKLGPLSGILKMIPGMPKLPKLNDEDSDRKLKETESIIFSMTKQERRNPSIITLSRKERIAKGCGKDIAAVNRLLKQFEESKKMMSMLGNFDPNTGMPTHGIKSKNPHVGNANRKKVRHKKKKKK</sequence>
<dbReference type="InterPro" id="IPR013822">
    <property type="entry name" value="Signal_recog_particl_SRP54_hlx"/>
</dbReference>
<keyword evidence="7 10" id="KW-0733">Signal recognition particle</keyword>
<gene>
    <name evidence="10 13" type="primary">ffh</name>
    <name evidence="14" type="ORF">B5E91_06510</name>
    <name evidence="13" type="ORF">K8V91_11435</name>
</gene>
<dbReference type="InterPro" id="IPR027417">
    <property type="entry name" value="P-loop_NTPase"/>
</dbReference>
<dbReference type="Gene3D" id="1.20.120.140">
    <property type="entry name" value="Signal recognition particle SRP54, nucleotide-binding domain"/>
    <property type="match status" value="1"/>
</dbReference>
<evidence type="ECO:0000256" key="5">
    <source>
        <dbReference type="ARBA" id="ARBA00022884"/>
    </source>
</evidence>
<dbReference type="Pfam" id="PF02978">
    <property type="entry name" value="SRP_SPB"/>
    <property type="match status" value="1"/>
</dbReference>
<evidence type="ECO:0000259" key="12">
    <source>
        <dbReference type="PROSITE" id="PS00300"/>
    </source>
</evidence>
<evidence type="ECO:0000256" key="10">
    <source>
        <dbReference type="HAMAP-Rule" id="MF_00306"/>
    </source>
</evidence>
<evidence type="ECO:0000256" key="11">
    <source>
        <dbReference type="SAM" id="MobiDB-lite"/>
    </source>
</evidence>
<dbReference type="SMART" id="SM00962">
    <property type="entry name" value="SRP54"/>
    <property type="match status" value="1"/>
</dbReference>
<comment type="subunit">
    <text evidence="10">Part of the signal recognition particle protein translocation system, which is composed of SRP and FtsY.</text>
</comment>
<dbReference type="FunFam" id="3.40.50.300:FF:000022">
    <property type="entry name" value="Signal recognition particle 54 kDa subunit"/>
    <property type="match status" value="1"/>
</dbReference>
<dbReference type="EMBL" id="DYWV01000389">
    <property type="protein sequence ID" value="HJF41525.1"/>
    <property type="molecule type" value="Genomic_DNA"/>
</dbReference>
<dbReference type="AlphaFoldDB" id="A0A1Y4QJ66"/>
<dbReference type="CDD" id="cd18539">
    <property type="entry name" value="SRP_G"/>
    <property type="match status" value="1"/>
</dbReference>
<dbReference type="InterPro" id="IPR000897">
    <property type="entry name" value="SRP54_GTPase_dom"/>
</dbReference>
<proteinExistence type="inferred from homology"/>
<keyword evidence="8 10" id="KW-0687">Ribonucleoprotein</keyword>
<feature type="binding site" evidence="10">
    <location>
        <begin position="248"/>
        <end position="251"/>
    </location>
    <ligand>
        <name>GTP</name>
        <dbReference type="ChEBI" id="CHEBI:37565"/>
    </ligand>
</feature>
<evidence type="ECO:0000256" key="4">
    <source>
        <dbReference type="ARBA" id="ARBA00022801"/>
    </source>
</evidence>
<dbReference type="Pfam" id="PF02881">
    <property type="entry name" value="SRP54_N"/>
    <property type="match status" value="1"/>
</dbReference>
<dbReference type="InterPro" id="IPR003593">
    <property type="entry name" value="AAA+_ATPase"/>
</dbReference>
<dbReference type="Gene3D" id="1.10.260.30">
    <property type="entry name" value="Signal recognition particle, SRP54 subunit, M-domain"/>
    <property type="match status" value="1"/>
</dbReference>
<comment type="subcellular location">
    <subcellularLocation>
        <location evidence="10">Cytoplasm</location>
    </subcellularLocation>
    <text evidence="10">The SRP-RNC complex is targeted to the cytoplasmic membrane.</text>
</comment>
<evidence type="ECO:0000256" key="2">
    <source>
        <dbReference type="ARBA" id="ARBA00022490"/>
    </source>
</evidence>
<feature type="binding site" evidence="10">
    <location>
        <begin position="190"/>
        <end position="194"/>
    </location>
    <ligand>
        <name>GTP</name>
        <dbReference type="ChEBI" id="CHEBI:37565"/>
    </ligand>
</feature>
<comment type="similarity">
    <text evidence="1 10">Belongs to the GTP-binding SRP family. SRP54 subfamily.</text>
</comment>
<keyword evidence="3 10" id="KW-0547">Nucleotide-binding</keyword>
<evidence type="ECO:0000256" key="6">
    <source>
        <dbReference type="ARBA" id="ARBA00023134"/>
    </source>
</evidence>
<dbReference type="GO" id="GO:0006614">
    <property type="term" value="P:SRP-dependent cotranslational protein targeting to membrane"/>
    <property type="evidence" value="ECO:0007669"/>
    <property type="project" value="InterPro"/>
</dbReference>
<dbReference type="RefSeq" id="WP_087256211.1">
    <property type="nucleotide sequence ID" value="NZ_CAJFOD010000016.1"/>
</dbReference>
<dbReference type="GO" id="GO:0005525">
    <property type="term" value="F:GTP binding"/>
    <property type="evidence" value="ECO:0007669"/>
    <property type="project" value="UniProtKB-UniRule"/>
</dbReference>
<feature type="binding site" evidence="10">
    <location>
        <begin position="107"/>
        <end position="114"/>
    </location>
    <ligand>
        <name>GTP</name>
        <dbReference type="ChEBI" id="CHEBI:37565"/>
    </ligand>
</feature>
<keyword evidence="5 10" id="KW-0694">RNA-binding</keyword>
<dbReference type="SUPFAM" id="SSF52540">
    <property type="entry name" value="P-loop containing nucleoside triphosphate hydrolases"/>
    <property type="match status" value="1"/>
</dbReference>
<keyword evidence="6 10" id="KW-0342">GTP-binding</keyword>
<dbReference type="PANTHER" id="PTHR11564">
    <property type="entry name" value="SIGNAL RECOGNITION PARTICLE 54K PROTEIN SRP54"/>
    <property type="match status" value="1"/>
</dbReference>
<dbReference type="EC" id="3.6.5.4" evidence="10"/>
<evidence type="ECO:0000313" key="15">
    <source>
        <dbReference type="Proteomes" id="UP000196258"/>
    </source>
</evidence>
<dbReference type="SMART" id="SM00382">
    <property type="entry name" value="AAA"/>
    <property type="match status" value="1"/>
</dbReference>
<comment type="catalytic activity">
    <reaction evidence="9 10">
        <text>GTP + H2O = GDP + phosphate + H(+)</text>
        <dbReference type="Rhea" id="RHEA:19669"/>
        <dbReference type="ChEBI" id="CHEBI:15377"/>
        <dbReference type="ChEBI" id="CHEBI:15378"/>
        <dbReference type="ChEBI" id="CHEBI:37565"/>
        <dbReference type="ChEBI" id="CHEBI:43474"/>
        <dbReference type="ChEBI" id="CHEBI:58189"/>
        <dbReference type="EC" id="3.6.5.4"/>
    </reaction>
</comment>
<evidence type="ECO:0000256" key="9">
    <source>
        <dbReference type="ARBA" id="ARBA00048027"/>
    </source>
</evidence>
<dbReference type="PANTHER" id="PTHR11564:SF5">
    <property type="entry name" value="SIGNAL RECOGNITION PARTICLE SUBUNIT SRP54"/>
    <property type="match status" value="1"/>
</dbReference>
<reference evidence="13" key="3">
    <citation type="journal article" date="2021" name="PeerJ">
        <title>Extensive microbial diversity within the chicken gut microbiome revealed by metagenomics and culture.</title>
        <authorList>
            <person name="Gilroy R."/>
            <person name="Ravi A."/>
            <person name="Getino M."/>
            <person name="Pursley I."/>
            <person name="Horton D.L."/>
            <person name="Alikhan N.F."/>
            <person name="Baker D."/>
            <person name="Gharbi K."/>
            <person name="Hall N."/>
            <person name="Watson M."/>
            <person name="Adriaenssens E.M."/>
            <person name="Foster-Nyarko E."/>
            <person name="Jarju S."/>
            <person name="Secka A."/>
            <person name="Antonio M."/>
            <person name="Oren A."/>
            <person name="Chaudhuri R.R."/>
            <person name="La Ragione R."/>
            <person name="Hildebrand F."/>
            <person name="Pallen M.J."/>
        </authorList>
    </citation>
    <scope>NUCLEOTIDE SEQUENCE</scope>
    <source>
        <strain evidence="13">CHK193-16274</strain>
    </source>
</reference>
<evidence type="ECO:0000256" key="3">
    <source>
        <dbReference type="ARBA" id="ARBA00022741"/>
    </source>
</evidence>
<dbReference type="Proteomes" id="UP000749320">
    <property type="component" value="Unassembled WGS sequence"/>
</dbReference>
<name>A0A1Y4QJ66_9FIRM</name>
<dbReference type="GO" id="GO:0008312">
    <property type="term" value="F:7S RNA binding"/>
    <property type="evidence" value="ECO:0007669"/>
    <property type="project" value="InterPro"/>
</dbReference>
<evidence type="ECO:0000256" key="7">
    <source>
        <dbReference type="ARBA" id="ARBA00023135"/>
    </source>
</evidence>
<comment type="caution">
    <text evidence="14">The sequence shown here is derived from an EMBL/GenBank/DDBJ whole genome shotgun (WGS) entry which is preliminary data.</text>
</comment>
<feature type="domain" description="SRP54-type proteins GTP-binding" evidence="12">
    <location>
        <begin position="269"/>
        <end position="282"/>
    </location>
</feature>
<organism evidence="14 15">
    <name type="scientific">Thomasclavelia spiroformis</name>
    <dbReference type="NCBI Taxonomy" id="29348"/>
    <lineage>
        <taxon>Bacteria</taxon>
        <taxon>Bacillati</taxon>
        <taxon>Bacillota</taxon>
        <taxon>Erysipelotrichia</taxon>
        <taxon>Erysipelotrichales</taxon>
        <taxon>Coprobacillaceae</taxon>
        <taxon>Thomasclavelia</taxon>
    </lineage>
</organism>
<dbReference type="PROSITE" id="PS00300">
    <property type="entry name" value="SRP54"/>
    <property type="match status" value="1"/>
</dbReference>
<dbReference type="InterPro" id="IPR042101">
    <property type="entry name" value="SRP54_N_sf"/>
</dbReference>
<dbReference type="Pfam" id="PF00448">
    <property type="entry name" value="SRP54"/>
    <property type="match status" value="1"/>
</dbReference>
<evidence type="ECO:0000313" key="13">
    <source>
        <dbReference type="EMBL" id="HJF41525.1"/>
    </source>
</evidence>
<keyword evidence="2 10" id="KW-0963">Cytoplasm</keyword>
<dbReference type="SUPFAM" id="SSF47364">
    <property type="entry name" value="Domain of the SRP/SRP receptor G-proteins"/>
    <property type="match status" value="1"/>
</dbReference>
<dbReference type="Gene3D" id="3.40.50.300">
    <property type="entry name" value="P-loop containing nucleotide triphosphate hydrolases"/>
    <property type="match status" value="1"/>
</dbReference>
<accession>A0A1Y4QJ66</accession>
<reference evidence="14" key="2">
    <citation type="journal article" date="2018" name="BMC Genomics">
        <title>Whole genome sequencing and function prediction of 133 gut anaerobes isolated from chicken caecum in pure cultures.</title>
        <authorList>
            <person name="Medvecky M."/>
            <person name="Cejkova D."/>
            <person name="Polansky O."/>
            <person name="Karasova D."/>
            <person name="Kubasova T."/>
            <person name="Cizek A."/>
            <person name="Rychlik I."/>
        </authorList>
    </citation>
    <scope>NUCLEOTIDE SEQUENCE</scope>
    <source>
        <strain evidence="14">An149</strain>
    </source>
</reference>
<feature type="compositionally biased region" description="Basic residues" evidence="11">
    <location>
        <begin position="453"/>
        <end position="465"/>
    </location>
</feature>
<dbReference type="EMBL" id="NFLB01000006">
    <property type="protein sequence ID" value="OUQ05299.1"/>
    <property type="molecule type" value="Genomic_DNA"/>
</dbReference>
<dbReference type="GO" id="GO:0003924">
    <property type="term" value="F:GTPase activity"/>
    <property type="evidence" value="ECO:0007669"/>
    <property type="project" value="UniProtKB-UniRule"/>
</dbReference>
<comment type="function">
    <text evidence="10">Involved in targeting and insertion of nascent membrane proteins into the cytoplasmic membrane. Binds to the hydrophobic signal sequence of the ribosome-nascent chain (RNC) as it emerges from the ribosomes. The SRP-RNC complex is then targeted to the cytoplasmic membrane where it interacts with the SRP receptor FtsY.</text>
</comment>
<evidence type="ECO:0000256" key="1">
    <source>
        <dbReference type="ARBA" id="ARBA00005450"/>
    </source>
</evidence>
<dbReference type="InterPro" id="IPR022941">
    <property type="entry name" value="SRP54"/>
</dbReference>
<dbReference type="GO" id="GO:0048500">
    <property type="term" value="C:signal recognition particle"/>
    <property type="evidence" value="ECO:0007669"/>
    <property type="project" value="UniProtKB-UniRule"/>
</dbReference>
<dbReference type="SUPFAM" id="SSF47446">
    <property type="entry name" value="Signal peptide-binding domain"/>
    <property type="match status" value="1"/>
</dbReference>
<dbReference type="InterPro" id="IPR036225">
    <property type="entry name" value="SRP/SRP_N"/>
</dbReference>
<dbReference type="InterPro" id="IPR036891">
    <property type="entry name" value="Signal_recog_part_SRP54_M_sf"/>
</dbReference>
<protein>
    <recommendedName>
        <fullName evidence="10">Signal recognition particle protein</fullName>
        <ecNumber evidence="10">3.6.5.4</ecNumber>
    </recommendedName>
    <alternativeName>
        <fullName evidence="10">Fifty-four homolog</fullName>
    </alternativeName>
</protein>
<reference evidence="15" key="1">
    <citation type="submission" date="2017-04" db="EMBL/GenBank/DDBJ databases">
        <title>Function of individual gut microbiota members based on whole genome sequencing of pure cultures obtained from chicken caecum.</title>
        <authorList>
            <person name="Medvecky M."/>
            <person name="Cejkova D."/>
            <person name="Polansky O."/>
            <person name="Karasova D."/>
            <person name="Kubasova T."/>
            <person name="Cizek A."/>
            <person name="Rychlik I."/>
        </authorList>
    </citation>
    <scope>NUCLEOTIDE SEQUENCE [LARGE SCALE GENOMIC DNA]</scope>
    <source>
        <strain evidence="15">An149</strain>
    </source>
</reference>
<dbReference type="InterPro" id="IPR004780">
    <property type="entry name" value="SRP"/>
</dbReference>